<dbReference type="Gene3D" id="3.40.50.1010">
    <property type="entry name" value="5'-nuclease"/>
    <property type="match status" value="1"/>
</dbReference>
<comment type="caution">
    <text evidence="4">The sequence shown here is derived from an EMBL/GenBank/DDBJ whole genome shotgun (WGS) entry which is preliminary data.</text>
</comment>
<dbReference type="CDD" id="cd18675">
    <property type="entry name" value="PIN_SpAst1-like"/>
    <property type="match status" value="1"/>
</dbReference>
<dbReference type="InterPro" id="IPR039436">
    <property type="entry name" value="Asteroid_dom"/>
</dbReference>
<dbReference type="Proteomes" id="UP000242814">
    <property type="component" value="Unassembled WGS sequence"/>
</dbReference>
<comment type="similarity">
    <text evidence="1">Belongs to the asteroid family.</text>
</comment>
<dbReference type="PANTHER" id="PTHR15665">
    <property type="entry name" value="ASTEROID PROTEIN"/>
    <property type="match status" value="1"/>
</dbReference>
<dbReference type="AlphaFoldDB" id="A0A1D2JL50"/>
<evidence type="ECO:0000256" key="2">
    <source>
        <dbReference type="SAM" id="MobiDB-lite"/>
    </source>
</evidence>
<evidence type="ECO:0000313" key="4">
    <source>
        <dbReference type="EMBL" id="ODH40098.1"/>
    </source>
</evidence>
<dbReference type="SUPFAM" id="SSF88723">
    <property type="entry name" value="PIN domain-like"/>
    <property type="match status" value="1"/>
</dbReference>
<name>A0A1D2JL50_PARBR</name>
<protein>
    <recommendedName>
        <fullName evidence="3">Asteroid domain-containing protein</fullName>
    </recommendedName>
</protein>
<dbReference type="EMBL" id="LZYO01000044">
    <property type="protein sequence ID" value="ODH40098.1"/>
    <property type="molecule type" value="Genomic_DNA"/>
</dbReference>
<proteinExistence type="inferred from homology"/>
<dbReference type="Pfam" id="PF12813">
    <property type="entry name" value="XPG_I_2"/>
    <property type="match status" value="1"/>
</dbReference>
<reference evidence="4 5" key="1">
    <citation type="submission" date="2016-06" db="EMBL/GenBank/DDBJ databases">
        <authorList>
            <person name="Kjaerup R.B."/>
            <person name="Dalgaard T.S."/>
            <person name="Juul-Madsen H.R."/>
        </authorList>
    </citation>
    <scope>NUCLEOTIDE SEQUENCE [LARGE SCALE GENOMIC DNA]</scope>
    <source>
        <strain evidence="4 5">Pb300</strain>
    </source>
</reference>
<feature type="region of interest" description="Disordered" evidence="2">
    <location>
        <begin position="653"/>
        <end position="699"/>
    </location>
</feature>
<feature type="compositionally biased region" description="Polar residues" evidence="2">
    <location>
        <begin position="680"/>
        <end position="690"/>
    </location>
</feature>
<organism evidence="4 5">
    <name type="scientific">Paracoccidioides brasiliensis</name>
    <dbReference type="NCBI Taxonomy" id="121759"/>
    <lineage>
        <taxon>Eukaryota</taxon>
        <taxon>Fungi</taxon>
        <taxon>Dikarya</taxon>
        <taxon>Ascomycota</taxon>
        <taxon>Pezizomycotina</taxon>
        <taxon>Eurotiomycetes</taxon>
        <taxon>Eurotiomycetidae</taxon>
        <taxon>Onygenales</taxon>
        <taxon>Ajellomycetaceae</taxon>
        <taxon>Paracoccidioides</taxon>
    </lineage>
</organism>
<evidence type="ECO:0000313" key="5">
    <source>
        <dbReference type="Proteomes" id="UP000242814"/>
    </source>
</evidence>
<evidence type="ECO:0000259" key="3">
    <source>
        <dbReference type="Pfam" id="PF12813"/>
    </source>
</evidence>
<sequence length="699" mass="78765">MGILFLTRHLLPHAQTVWLRNNNKDDQSTKNITSIVIDGPGLVYDVYEWILPWSDESANPVDAQPSADEVSIAVMHFLLCLTGVGVRIENIYFDGALPLSKRNTRLERMEATRQKLEKLCCDTRGGFKVSSIRSKPMSIPRDWIFGRRPPSSRFKFLPAPAFMIPTVIEDLKYRWSREEVMKCTARVPELHEIASRQTRNIDNIFAGLVEVVLGEADEYCAATAKNYGCAVLTGDSDLLVHDLGAEGSVIFFNSIEMSDIRHIRESSATEETEDPDAMKLSIRAMQLHPATIAKKLGVVSFQRLAYELKKDPYTSFATLIHRAKSTTGVVEKSASYQSFMKEYSNNISGNDSKQIHVHMHTDLTDPKLSELFTQYELPAFNGPETGAYVYLPILVECHGRRAAWLQGSELRLLAYSLLNLRYAADEGRRKGSVVEYMRKGQRIAPVTLTLMTQREVERRLGAFLGQVNGFMTAVYGCYGDSVERSSVWKCFALYDILSRMEGEDRPRVGEIRRFLERGYCGAKLEWDDIHLHAQMQAVLYSLRLLKELLVVDGEETWVPLFGEMFGELVREVSGLLADLPWMHVATQRRGEFGGDVDTNQKVVEGLFLLLNVEEWGEELDGESVQGLEVLRVSPNGQGDLSMAKEQKAWRVAVTKAPSKKGKRTTSKAGLEETAKKLTRKGSNPKPTTNMYDILRQVGD</sequence>
<gene>
    <name evidence="4" type="ORF">ACO22_01679</name>
</gene>
<dbReference type="InterPro" id="IPR026832">
    <property type="entry name" value="Asteroid"/>
</dbReference>
<dbReference type="PANTHER" id="PTHR15665:SF1">
    <property type="entry name" value="PROTEIN ASTEROID HOMOLOG 1"/>
    <property type="match status" value="1"/>
</dbReference>
<accession>A0A1D2JL50</accession>
<feature type="domain" description="Asteroid" evidence="3">
    <location>
        <begin position="160"/>
        <end position="449"/>
    </location>
</feature>
<dbReference type="InterPro" id="IPR029060">
    <property type="entry name" value="PIN-like_dom_sf"/>
</dbReference>
<evidence type="ECO:0000256" key="1">
    <source>
        <dbReference type="ARBA" id="ARBA00007398"/>
    </source>
</evidence>
<dbReference type="VEuPathDB" id="FungiDB:PADG_00271"/>
<dbReference type="VEuPathDB" id="FungiDB:PABG_03571"/>